<keyword evidence="1" id="KW-0472">Membrane</keyword>
<reference evidence="2 3" key="1">
    <citation type="submission" date="2018-08" db="EMBL/GenBank/DDBJ databases">
        <title>Recombination of ecologically and evolutionarily significant loci maintains genetic cohesion in the Pseudomonas syringae species complex.</title>
        <authorList>
            <person name="Dillon M."/>
            <person name="Thakur S."/>
            <person name="Almeida R.N.D."/>
            <person name="Weir B.S."/>
            <person name="Guttman D.S."/>
        </authorList>
    </citation>
    <scope>NUCLEOTIDE SEQUENCE [LARGE SCALE GENOMIC DNA]</scope>
    <source>
        <strain evidence="2 3">ICMP 3706</strain>
    </source>
</reference>
<sequence>MNGSSRHKAASARSRAGAVFRVTSGNFLEQFDFFLFGFYATQIASAFFLSLIHI</sequence>
<dbReference type="EMBL" id="RBQE01000443">
    <property type="protein sequence ID" value="RMP00868.1"/>
    <property type="molecule type" value="Genomic_DNA"/>
</dbReference>
<evidence type="ECO:0000256" key="1">
    <source>
        <dbReference type="SAM" id="Phobius"/>
    </source>
</evidence>
<comment type="caution">
    <text evidence="2">The sequence shown here is derived from an EMBL/GenBank/DDBJ whole genome shotgun (WGS) entry which is preliminary data.</text>
</comment>
<keyword evidence="1" id="KW-1133">Transmembrane helix</keyword>
<keyword evidence="1" id="KW-0812">Transmembrane</keyword>
<organism evidence="2 3">
    <name type="scientific">Pseudomonas syringae pv. persicae</name>
    <dbReference type="NCBI Taxonomy" id="237306"/>
    <lineage>
        <taxon>Bacteria</taxon>
        <taxon>Pseudomonadati</taxon>
        <taxon>Pseudomonadota</taxon>
        <taxon>Gammaproteobacteria</taxon>
        <taxon>Pseudomonadales</taxon>
        <taxon>Pseudomonadaceae</taxon>
        <taxon>Pseudomonas</taxon>
    </lineage>
</organism>
<evidence type="ECO:0000313" key="2">
    <source>
        <dbReference type="EMBL" id="RMP00868.1"/>
    </source>
</evidence>
<dbReference type="AlphaFoldDB" id="A0A3M4A1S4"/>
<evidence type="ECO:0008006" key="4">
    <source>
        <dbReference type="Google" id="ProtNLM"/>
    </source>
</evidence>
<name>A0A3M4A1S4_9PSED</name>
<evidence type="ECO:0000313" key="3">
    <source>
        <dbReference type="Proteomes" id="UP000281604"/>
    </source>
</evidence>
<feature type="transmembrane region" description="Helical" evidence="1">
    <location>
        <begin position="33"/>
        <end position="52"/>
    </location>
</feature>
<feature type="non-terminal residue" evidence="2">
    <location>
        <position position="54"/>
    </location>
</feature>
<gene>
    <name evidence="2" type="ORF">ALQ30_01183</name>
</gene>
<accession>A0A3M4A1S4</accession>
<dbReference type="Proteomes" id="UP000281604">
    <property type="component" value="Unassembled WGS sequence"/>
</dbReference>
<protein>
    <recommendedName>
        <fullName evidence="4">MFS transporter</fullName>
    </recommendedName>
</protein>
<proteinExistence type="predicted"/>